<proteinExistence type="predicted"/>
<sequence length="38" mass="4815">MHRLHSCGNRKAYQKCPCLVIFLFVFLWKFFCLYFYYK</sequence>
<keyword evidence="1" id="KW-0812">Transmembrane</keyword>
<dbReference type="AlphaFoldDB" id="A0A127P9K4"/>
<evidence type="ECO:0000256" key="1">
    <source>
        <dbReference type="SAM" id="Phobius"/>
    </source>
</evidence>
<dbReference type="PATRIC" id="fig|158899.10.peg.1816"/>
<reference evidence="2 3" key="1">
    <citation type="submission" date="2015-11" db="EMBL/GenBank/DDBJ databases">
        <title>Exploring the genomic traits of fungus-feeding bacterial genus Collimonas.</title>
        <authorList>
            <person name="Song C."/>
            <person name="Schmidt R."/>
            <person name="de Jager V."/>
            <person name="Krzyzanowska D."/>
            <person name="Jongedijk E."/>
            <person name="Cankar K."/>
            <person name="Beekwilder J."/>
            <person name="van Veen A."/>
            <person name="de Boer W."/>
            <person name="van Veen J.A."/>
            <person name="Garbeva P."/>
        </authorList>
    </citation>
    <scope>NUCLEOTIDE SEQUENCE [LARGE SCALE GENOMIC DNA]</scope>
    <source>
        <strain evidence="2 3">Ter6</strain>
    </source>
</reference>
<dbReference type="EMBL" id="CP013232">
    <property type="protein sequence ID" value="AMO94509.1"/>
    <property type="molecule type" value="Genomic_DNA"/>
</dbReference>
<feature type="transmembrane region" description="Helical" evidence="1">
    <location>
        <begin position="12"/>
        <end position="37"/>
    </location>
</feature>
<protein>
    <submittedName>
        <fullName evidence="2">Uncharacterized protein</fullName>
    </submittedName>
</protein>
<evidence type="ECO:0000313" key="3">
    <source>
        <dbReference type="Proteomes" id="UP000072421"/>
    </source>
</evidence>
<keyword evidence="1" id="KW-0472">Membrane</keyword>
<gene>
    <name evidence="2" type="ORF">CFter6_1811</name>
</gene>
<keyword evidence="1" id="KW-1133">Transmembrane helix</keyword>
<accession>A0A127P9K4</accession>
<dbReference type="Proteomes" id="UP000072421">
    <property type="component" value="Chromosome"/>
</dbReference>
<organism evidence="2">
    <name type="scientific">Collimonas fungivorans</name>
    <dbReference type="NCBI Taxonomy" id="158899"/>
    <lineage>
        <taxon>Bacteria</taxon>
        <taxon>Pseudomonadati</taxon>
        <taxon>Pseudomonadota</taxon>
        <taxon>Betaproteobacteria</taxon>
        <taxon>Burkholderiales</taxon>
        <taxon>Oxalobacteraceae</taxon>
        <taxon>Collimonas</taxon>
    </lineage>
</organism>
<name>A0A127P9K4_9BURK</name>
<evidence type="ECO:0000313" key="2">
    <source>
        <dbReference type="EMBL" id="AMO94509.1"/>
    </source>
</evidence>